<evidence type="ECO:0008006" key="3">
    <source>
        <dbReference type="Google" id="ProtNLM"/>
    </source>
</evidence>
<dbReference type="VEuPathDB" id="MicrosporidiaDB:M153_17200000322"/>
<dbReference type="AlphaFoldDB" id="A0A0R0LR17"/>
<accession>A0A0R0LR17</accession>
<sequence length="124" mass="14486">MTGEEDHSLPFVLSCSNCKFIITDSFQTLLFKNDEIITIKPDRLIKNNDEKNILFCECKQEIGYLKGDNAYLKAEKLTVYKLGNLQNDKKSTNSLDDWSHQRIVHEIKKLQQFCVWLSGKIERE</sequence>
<comment type="caution">
    <text evidence="1">The sequence shown here is derived from an EMBL/GenBank/DDBJ whole genome shotgun (WGS) entry which is preliminary data.</text>
</comment>
<protein>
    <recommendedName>
        <fullName evidence="3">Protein yippee-like</fullName>
    </recommendedName>
</protein>
<reference evidence="1 2" key="1">
    <citation type="submission" date="2015-07" db="EMBL/GenBank/DDBJ databases">
        <title>The genome of Pseudoloma neurophilia, a relevant intracellular parasite of the zebrafish.</title>
        <authorList>
            <person name="Ndikumana S."/>
            <person name="Pelin A."/>
            <person name="Sanders J."/>
            <person name="Corradi N."/>
        </authorList>
    </citation>
    <scope>NUCLEOTIDE SEQUENCE [LARGE SCALE GENOMIC DNA]</scope>
    <source>
        <strain evidence="1 2">MK1</strain>
    </source>
</reference>
<evidence type="ECO:0000313" key="2">
    <source>
        <dbReference type="Proteomes" id="UP000051530"/>
    </source>
</evidence>
<dbReference type="Proteomes" id="UP000051530">
    <property type="component" value="Unassembled WGS sequence"/>
</dbReference>
<evidence type="ECO:0000313" key="1">
    <source>
        <dbReference type="EMBL" id="KRH91945.1"/>
    </source>
</evidence>
<proteinExistence type="predicted"/>
<name>A0A0R0LR17_9MICR</name>
<gene>
    <name evidence="1" type="ORF">M153_17200000322</name>
</gene>
<dbReference type="EMBL" id="LGUB01001368">
    <property type="protein sequence ID" value="KRH91945.1"/>
    <property type="molecule type" value="Genomic_DNA"/>
</dbReference>
<organism evidence="1 2">
    <name type="scientific">Pseudoloma neurophilia</name>
    <dbReference type="NCBI Taxonomy" id="146866"/>
    <lineage>
        <taxon>Eukaryota</taxon>
        <taxon>Fungi</taxon>
        <taxon>Fungi incertae sedis</taxon>
        <taxon>Microsporidia</taxon>
        <taxon>Pseudoloma</taxon>
    </lineage>
</organism>
<keyword evidence="2" id="KW-1185">Reference proteome</keyword>